<gene>
    <name evidence="1" type="ORF">NLG97_g1570</name>
</gene>
<name>A0ACC1R6T9_9HYPO</name>
<reference evidence="1" key="1">
    <citation type="submission" date="2022-07" db="EMBL/GenBank/DDBJ databases">
        <title>Genome Sequence of Lecanicillium saksenae.</title>
        <authorList>
            <person name="Buettner E."/>
        </authorList>
    </citation>
    <scope>NUCLEOTIDE SEQUENCE</scope>
    <source>
        <strain evidence="1">VT-O1</strain>
    </source>
</reference>
<organism evidence="1 2">
    <name type="scientific">Lecanicillium saksenae</name>
    <dbReference type="NCBI Taxonomy" id="468837"/>
    <lineage>
        <taxon>Eukaryota</taxon>
        <taxon>Fungi</taxon>
        <taxon>Dikarya</taxon>
        <taxon>Ascomycota</taxon>
        <taxon>Pezizomycotina</taxon>
        <taxon>Sordariomycetes</taxon>
        <taxon>Hypocreomycetidae</taxon>
        <taxon>Hypocreales</taxon>
        <taxon>Cordycipitaceae</taxon>
        <taxon>Lecanicillium</taxon>
    </lineage>
</organism>
<evidence type="ECO:0000313" key="1">
    <source>
        <dbReference type="EMBL" id="KAJ3497862.1"/>
    </source>
</evidence>
<proteinExistence type="predicted"/>
<dbReference type="Proteomes" id="UP001148737">
    <property type="component" value="Unassembled WGS sequence"/>
</dbReference>
<protein>
    <submittedName>
        <fullName evidence="1">Uncharacterized protein</fullName>
    </submittedName>
</protein>
<evidence type="ECO:0000313" key="2">
    <source>
        <dbReference type="Proteomes" id="UP001148737"/>
    </source>
</evidence>
<accession>A0ACC1R6T9</accession>
<comment type="caution">
    <text evidence="1">The sequence shown here is derived from an EMBL/GenBank/DDBJ whole genome shotgun (WGS) entry which is preliminary data.</text>
</comment>
<dbReference type="EMBL" id="JANAKD010000084">
    <property type="protein sequence ID" value="KAJ3497862.1"/>
    <property type="molecule type" value="Genomic_DNA"/>
</dbReference>
<sequence length="125" mass="13191">MLFGRVFVALAASAACAVSAETKPIEYFIYAPAQSDSGMLARQKAAAKAHLAHANSINATGNLDYGGPVLTAGSTAANPTFAGSVFIVKAESLEAAKKVVKDDAYYTSNVWDPKKIVVLPYIPYY</sequence>
<keyword evidence="2" id="KW-1185">Reference proteome</keyword>